<protein>
    <submittedName>
        <fullName evidence="1">Uncharacterized protein</fullName>
    </submittedName>
</protein>
<feature type="non-terminal residue" evidence="1">
    <location>
        <position position="1"/>
    </location>
</feature>
<evidence type="ECO:0000313" key="2">
    <source>
        <dbReference type="Proteomes" id="UP000805704"/>
    </source>
</evidence>
<dbReference type="Proteomes" id="UP000805704">
    <property type="component" value="Chromosome 11"/>
</dbReference>
<keyword evidence="2" id="KW-1185">Reference proteome</keyword>
<comment type="caution">
    <text evidence="1">The sequence shown here is derived from an EMBL/GenBank/DDBJ whole genome shotgun (WGS) entry which is preliminary data.</text>
</comment>
<accession>A0ACB7FHQ1</accession>
<organism evidence="1 2">
    <name type="scientific">Nibea albiflora</name>
    <name type="common">Yellow drum</name>
    <name type="synonym">Corvina albiflora</name>
    <dbReference type="NCBI Taxonomy" id="240163"/>
    <lineage>
        <taxon>Eukaryota</taxon>
        <taxon>Metazoa</taxon>
        <taxon>Chordata</taxon>
        <taxon>Craniata</taxon>
        <taxon>Vertebrata</taxon>
        <taxon>Euteleostomi</taxon>
        <taxon>Actinopterygii</taxon>
        <taxon>Neopterygii</taxon>
        <taxon>Teleostei</taxon>
        <taxon>Neoteleostei</taxon>
        <taxon>Acanthomorphata</taxon>
        <taxon>Eupercaria</taxon>
        <taxon>Sciaenidae</taxon>
        <taxon>Nibea</taxon>
    </lineage>
</organism>
<reference evidence="1" key="1">
    <citation type="submission" date="2020-04" db="EMBL/GenBank/DDBJ databases">
        <title>A chromosome-scale assembly and high-density genetic map of the yellow drum (Nibea albiflora) genome.</title>
        <authorList>
            <person name="Xu D."/>
            <person name="Zhang W."/>
            <person name="Chen R."/>
            <person name="Tan P."/>
            <person name="Wang L."/>
            <person name="Song H."/>
            <person name="Tian L."/>
            <person name="Zhu Q."/>
            <person name="Wang B."/>
        </authorList>
    </citation>
    <scope>NUCLEOTIDE SEQUENCE</scope>
    <source>
        <strain evidence="1">ZJHYS-2018</strain>
    </source>
</reference>
<gene>
    <name evidence="1" type="ORF">GBF38_022173</name>
</gene>
<sequence length="117" mass="13400">INYSLWLMFFSAIFTGKTALTVINKEAIYLVRSEFISASCQRATGGENQTTPFKFHQYVFAEVTICYNDNNDNDSGNSNNNNNNNNKHIPRPGALPVSMCLDECLRLVDYDVIRFWF</sequence>
<proteinExistence type="predicted"/>
<name>A0ACB7FHQ1_NIBAL</name>
<dbReference type="EMBL" id="CM024799">
    <property type="protein sequence ID" value="KAG8013689.1"/>
    <property type="molecule type" value="Genomic_DNA"/>
</dbReference>
<evidence type="ECO:0000313" key="1">
    <source>
        <dbReference type="EMBL" id="KAG8013689.1"/>
    </source>
</evidence>